<evidence type="ECO:0000256" key="3">
    <source>
        <dbReference type="ARBA" id="ARBA00023237"/>
    </source>
</evidence>
<dbReference type="SUPFAM" id="SSF56935">
    <property type="entry name" value="Porins"/>
    <property type="match status" value="1"/>
</dbReference>
<keyword evidence="5" id="KW-0675">Receptor</keyword>
<comment type="subcellular location">
    <subcellularLocation>
        <location evidence="1">Cell outer membrane</location>
    </subcellularLocation>
</comment>
<protein>
    <submittedName>
        <fullName evidence="5">TonB-dependent receptor</fullName>
    </submittedName>
</protein>
<name>A0AAW5N2A0_9BACT</name>
<dbReference type="GO" id="GO:0009279">
    <property type="term" value="C:cell outer membrane"/>
    <property type="evidence" value="ECO:0007669"/>
    <property type="project" value="UniProtKB-SubCell"/>
</dbReference>
<feature type="signal peptide" evidence="4">
    <location>
        <begin position="1"/>
        <end position="21"/>
    </location>
</feature>
<organism evidence="5 6">
    <name type="scientific">Phocaeicola barnesiae</name>
    <dbReference type="NCBI Taxonomy" id="376804"/>
    <lineage>
        <taxon>Bacteria</taxon>
        <taxon>Pseudomonadati</taxon>
        <taxon>Bacteroidota</taxon>
        <taxon>Bacteroidia</taxon>
        <taxon>Bacteroidales</taxon>
        <taxon>Bacteroidaceae</taxon>
        <taxon>Phocaeicola</taxon>
    </lineage>
</organism>
<evidence type="ECO:0000256" key="2">
    <source>
        <dbReference type="ARBA" id="ARBA00023136"/>
    </source>
</evidence>
<evidence type="ECO:0000256" key="1">
    <source>
        <dbReference type="ARBA" id="ARBA00004442"/>
    </source>
</evidence>
<evidence type="ECO:0000256" key="4">
    <source>
        <dbReference type="SAM" id="SignalP"/>
    </source>
</evidence>
<proteinExistence type="predicted"/>
<gene>
    <name evidence="5" type="ORF">NW209_04975</name>
</gene>
<keyword evidence="6" id="KW-1185">Reference proteome</keyword>
<evidence type="ECO:0000313" key="6">
    <source>
        <dbReference type="Proteomes" id="UP001204579"/>
    </source>
</evidence>
<keyword evidence="3" id="KW-0998">Cell outer membrane</keyword>
<feature type="chain" id="PRO_5043386352" evidence="4">
    <location>
        <begin position="22"/>
        <end position="554"/>
    </location>
</feature>
<comment type="caution">
    <text evidence="5">The sequence shown here is derived from an EMBL/GenBank/DDBJ whole genome shotgun (WGS) entry which is preliminary data.</text>
</comment>
<dbReference type="RefSeq" id="WP_258335536.1">
    <property type="nucleotide sequence ID" value="NZ_JANRHJ010000004.1"/>
</dbReference>
<dbReference type="Proteomes" id="UP001204579">
    <property type="component" value="Unassembled WGS sequence"/>
</dbReference>
<dbReference type="EMBL" id="JANRHJ010000004">
    <property type="protein sequence ID" value="MCR8873377.1"/>
    <property type="molecule type" value="Genomic_DNA"/>
</dbReference>
<dbReference type="Gene3D" id="2.40.170.20">
    <property type="entry name" value="TonB-dependent receptor, beta-barrel domain"/>
    <property type="match status" value="1"/>
</dbReference>
<reference evidence="5 6" key="1">
    <citation type="submission" date="2022-08" db="EMBL/GenBank/DDBJ databases">
        <authorList>
            <person name="Zeman M."/>
            <person name="Kubasova T."/>
        </authorList>
    </citation>
    <scope>NUCLEOTIDE SEQUENCE [LARGE SCALE GENOMIC DNA]</scope>
    <source>
        <strain evidence="5 6">ET62</strain>
    </source>
</reference>
<keyword evidence="4" id="KW-0732">Signal</keyword>
<dbReference type="AlphaFoldDB" id="A0AAW5N2A0"/>
<accession>A0AAW5N2A0</accession>
<evidence type="ECO:0000313" key="5">
    <source>
        <dbReference type="EMBL" id="MCR8873377.1"/>
    </source>
</evidence>
<dbReference type="InterPro" id="IPR036942">
    <property type="entry name" value="Beta-barrel_TonB_sf"/>
</dbReference>
<keyword evidence="2" id="KW-0472">Membrane</keyword>
<sequence>MNTIRNMILGAALLPMLPAAAQQQAKDSTLNRTVVVENQYNPEVMDAFKVNVLPQIEEPAVAKQHIDYAESQRPLTTWAVAPMGPITRSLTQPVAPRGYIRGAYGNRNNTDFKASYLWNISSRDQLGVMASLYGLCGDIPMLTEEDDWKSRFFRTDFSLDYRHDFKRVALWLGGNFASQVFNYMPASTSSAQLPGYLDKQHYTLAEGYVGVRSTDTSFPVRFGIQTGLRSFSRKYAQMGLWEGSENIFHTKGYMEGDISDEQQVGLNLTMDNVIHDVDQQDYTLLRLNPYYTYRNGSFEAHLGAHVDWQTAYHGGIKAAPDIELAYTFATSNRLYLKAGGGTQLNDFRQLNDVSPYWFQTEQMRTTYTPMDLSLGLKASPVPGLGLHLYGGYRMVKNEIFVLPGMADENAFYVYAGLAQDKAKLGYGGASVSYAYRDWFDFSVDGAFYGWSVDEGKEALLMLKPAFEIGLSARFKILEGLHAGLSYRYEGRKNIDSLDGKADPVNELNLRADYELMERFNVFVSVNNLLNKTYLQSNGYPMQKLYVMGGVSYRF</sequence>